<name>A0ACB8GEZ4_9SAUR</name>
<accession>A0ACB8GEZ4</accession>
<comment type="caution">
    <text evidence="1">The sequence shown here is derived from an EMBL/GenBank/DDBJ whole genome shotgun (WGS) entry which is preliminary data.</text>
</comment>
<sequence>MNPDMEVDENGTLDLSLNKQRQRDGCCTILTPLEPMSPQQQAVMNNRCYQLNEGDCWDLPVDYTKMKPSTIDEDDSKEINPEDLDPFQEALEERRYPGEVTIPSPKPKYPQCKENKKDLITLSGCPLADKSIRSMLATSSQELK</sequence>
<reference evidence="1" key="1">
    <citation type="submission" date="2021-08" db="EMBL/GenBank/DDBJ databases">
        <title>The first chromosome-level gecko genome reveals the dynamic sex chromosomes of Neotropical dwarf geckos (Sphaerodactylidae: Sphaerodactylus).</title>
        <authorList>
            <person name="Pinto B.J."/>
            <person name="Keating S.E."/>
            <person name="Gamble T."/>
        </authorList>
    </citation>
    <scope>NUCLEOTIDE SEQUENCE</scope>
    <source>
        <strain evidence="1">TG3544</strain>
    </source>
</reference>
<gene>
    <name evidence="1" type="primary">MYT1L_2</name>
    <name evidence="1" type="ORF">K3G42_031976</name>
</gene>
<proteinExistence type="predicted"/>
<evidence type="ECO:0000313" key="2">
    <source>
        <dbReference type="Proteomes" id="UP000827872"/>
    </source>
</evidence>
<organism evidence="1 2">
    <name type="scientific">Sphaerodactylus townsendi</name>
    <dbReference type="NCBI Taxonomy" id="933632"/>
    <lineage>
        <taxon>Eukaryota</taxon>
        <taxon>Metazoa</taxon>
        <taxon>Chordata</taxon>
        <taxon>Craniata</taxon>
        <taxon>Vertebrata</taxon>
        <taxon>Euteleostomi</taxon>
        <taxon>Lepidosauria</taxon>
        <taxon>Squamata</taxon>
        <taxon>Bifurcata</taxon>
        <taxon>Gekkota</taxon>
        <taxon>Sphaerodactylidae</taxon>
        <taxon>Sphaerodactylus</taxon>
    </lineage>
</organism>
<keyword evidence="2" id="KW-1185">Reference proteome</keyword>
<evidence type="ECO:0000313" key="1">
    <source>
        <dbReference type="EMBL" id="KAH8017700.1"/>
    </source>
</evidence>
<protein>
    <submittedName>
        <fullName evidence="1">Myelin transcription factor 1-like protein</fullName>
    </submittedName>
</protein>
<dbReference type="Proteomes" id="UP000827872">
    <property type="component" value="Linkage Group LG01"/>
</dbReference>
<dbReference type="EMBL" id="CM037614">
    <property type="protein sequence ID" value="KAH8017700.1"/>
    <property type="molecule type" value="Genomic_DNA"/>
</dbReference>